<dbReference type="Pfam" id="PF04773">
    <property type="entry name" value="FecR"/>
    <property type="match status" value="1"/>
</dbReference>
<keyword evidence="1" id="KW-0812">Transmembrane</keyword>
<protein>
    <submittedName>
        <fullName evidence="4">FecR family protein</fullName>
    </submittedName>
</protein>
<dbReference type="FunFam" id="2.60.120.1440:FF:000001">
    <property type="entry name" value="Putative anti-sigma factor"/>
    <property type="match status" value="1"/>
</dbReference>
<keyword evidence="5" id="KW-1185">Reference proteome</keyword>
<feature type="domain" description="Protein FecR C-terminal" evidence="3">
    <location>
        <begin position="328"/>
        <end position="395"/>
    </location>
</feature>
<comment type="caution">
    <text evidence="4">The sequence shown here is derived from an EMBL/GenBank/DDBJ whole genome shotgun (WGS) entry which is preliminary data.</text>
</comment>
<dbReference type="Gene3D" id="3.55.50.30">
    <property type="match status" value="1"/>
</dbReference>
<gene>
    <name evidence="4" type="ORF">BDD43_4281</name>
</gene>
<evidence type="ECO:0000259" key="3">
    <source>
        <dbReference type="Pfam" id="PF16344"/>
    </source>
</evidence>
<dbReference type="InterPro" id="IPR006860">
    <property type="entry name" value="FecR"/>
</dbReference>
<accession>A0A495J7R8</accession>
<evidence type="ECO:0000313" key="4">
    <source>
        <dbReference type="EMBL" id="RKR84059.1"/>
    </source>
</evidence>
<dbReference type="PANTHER" id="PTHR30273">
    <property type="entry name" value="PERIPLASMIC SIGNAL SENSOR AND SIGMA FACTOR ACTIVATOR FECR-RELATED"/>
    <property type="match status" value="1"/>
</dbReference>
<reference evidence="4 5" key="1">
    <citation type="submission" date="2018-10" db="EMBL/GenBank/DDBJ databases">
        <title>Genomic Encyclopedia of Archaeal and Bacterial Type Strains, Phase II (KMG-II): from individual species to whole genera.</title>
        <authorList>
            <person name="Goeker M."/>
        </authorList>
    </citation>
    <scope>NUCLEOTIDE SEQUENCE [LARGE SCALE GENOMIC DNA]</scope>
    <source>
        <strain evidence="4 5">DSM 18602</strain>
    </source>
</reference>
<keyword evidence="1" id="KW-1133">Transmembrane helix</keyword>
<proteinExistence type="predicted"/>
<dbReference type="Pfam" id="PF16344">
    <property type="entry name" value="FecR_C"/>
    <property type="match status" value="1"/>
</dbReference>
<dbReference type="PANTHER" id="PTHR30273:SF2">
    <property type="entry name" value="PROTEIN FECR"/>
    <property type="match status" value="1"/>
</dbReference>
<name>A0A495J7R8_9SPHI</name>
<evidence type="ECO:0000313" key="5">
    <source>
        <dbReference type="Proteomes" id="UP000268007"/>
    </source>
</evidence>
<keyword evidence="1" id="KW-0472">Membrane</keyword>
<dbReference type="GO" id="GO:0016989">
    <property type="term" value="F:sigma factor antagonist activity"/>
    <property type="evidence" value="ECO:0007669"/>
    <property type="project" value="TreeGrafter"/>
</dbReference>
<dbReference type="Proteomes" id="UP000268007">
    <property type="component" value="Unassembled WGS sequence"/>
</dbReference>
<evidence type="ECO:0000259" key="2">
    <source>
        <dbReference type="Pfam" id="PF04773"/>
    </source>
</evidence>
<organism evidence="4 5">
    <name type="scientific">Mucilaginibacter gracilis</name>
    <dbReference type="NCBI Taxonomy" id="423350"/>
    <lineage>
        <taxon>Bacteria</taxon>
        <taxon>Pseudomonadati</taxon>
        <taxon>Bacteroidota</taxon>
        <taxon>Sphingobacteriia</taxon>
        <taxon>Sphingobacteriales</taxon>
        <taxon>Sphingobacteriaceae</taxon>
        <taxon>Mucilaginibacter</taxon>
    </lineage>
</organism>
<dbReference type="InterPro" id="IPR012373">
    <property type="entry name" value="Ferrdict_sens_TM"/>
</dbReference>
<dbReference type="InterPro" id="IPR032508">
    <property type="entry name" value="FecR_C"/>
</dbReference>
<feature type="domain" description="FecR protein" evidence="2">
    <location>
        <begin position="187"/>
        <end position="282"/>
    </location>
</feature>
<dbReference type="RefSeq" id="WP_121199486.1">
    <property type="nucleotide sequence ID" value="NZ_RBKU01000001.1"/>
</dbReference>
<sequence length="398" mass="43621">MADNQQIAQLLQKFANGQINQQEYNELIAHFKLSGNEEEMLSAMDSIWQATAGPEDLITEAEAGLAYQKLVGSTAYQNARGKARVIGLWYRVAAAAVLFIVLTAGAYWSITNHQKAAMVAASDKIGPGGNRATLTLAGGKVINLGDARIGNVARQQNIAVTKTASGQLVYHITPQQSNNKTAQAYNTITTPRGGQYQVELPDGTKVWLNTASSLRFPVQFSGAERKVNLTGEAYFEVAKNKHQPFKVITANQQVEVLGTHFNINGYNDEGTVKTTLFEGSVKVTLNDKTNAGSQVVLTPNEESVNQNTWLTKHEADIEEALAWKNGLFLFNGESLGQIMKQASRWYDVDIVFEDSTLKSQVFSGSISRFKNISQLLEVLESTGSVHFKIEGRRLTAMK</sequence>
<dbReference type="EMBL" id="RBKU01000001">
    <property type="protein sequence ID" value="RKR84059.1"/>
    <property type="molecule type" value="Genomic_DNA"/>
</dbReference>
<dbReference type="OrthoDB" id="1099963at2"/>
<dbReference type="Gene3D" id="2.60.120.1440">
    <property type="match status" value="1"/>
</dbReference>
<feature type="transmembrane region" description="Helical" evidence="1">
    <location>
        <begin position="88"/>
        <end position="110"/>
    </location>
</feature>
<dbReference type="AlphaFoldDB" id="A0A495J7R8"/>
<evidence type="ECO:0000256" key="1">
    <source>
        <dbReference type="SAM" id="Phobius"/>
    </source>
</evidence>